<feature type="transmembrane region" description="Helical" evidence="6">
    <location>
        <begin position="369"/>
        <end position="391"/>
    </location>
</feature>
<reference evidence="7" key="1">
    <citation type="journal article" date="2023" name="Plant Biotechnol. J.">
        <title>Chromosome-level wild Hevea brasiliensis genome provides new tools for genomic-assisted breeding and valuable loci to elevate rubber yield.</title>
        <authorList>
            <person name="Cheng H."/>
            <person name="Song X."/>
            <person name="Hu Y."/>
            <person name="Wu T."/>
            <person name="Yang Q."/>
            <person name="An Z."/>
            <person name="Feng S."/>
            <person name="Deng Z."/>
            <person name="Wu W."/>
            <person name="Zeng X."/>
            <person name="Tu M."/>
            <person name="Wang X."/>
            <person name="Huang H."/>
        </authorList>
    </citation>
    <scope>NUCLEOTIDE SEQUENCE</scope>
    <source>
        <strain evidence="7">MT/VB/25A 57/8</strain>
    </source>
</reference>
<protein>
    <submittedName>
        <fullName evidence="7">Uncharacterized protein</fullName>
    </submittedName>
</protein>
<feature type="transmembrane region" description="Helical" evidence="6">
    <location>
        <begin position="485"/>
        <end position="507"/>
    </location>
</feature>
<feature type="transmembrane region" description="Helical" evidence="6">
    <location>
        <begin position="273"/>
        <end position="292"/>
    </location>
</feature>
<keyword evidence="8" id="KW-1185">Reference proteome</keyword>
<keyword evidence="5 6" id="KW-0472">Membrane</keyword>
<dbReference type="EMBL" id="JARPOI010000014">
    <property type="protein sequence ID" value="KAJ9159396.1"/>
    <property type="molecule type" value="Genomic_DNA"/>
</dbReference>
<evidence type="ECO:0000313" key="7">
    <source>
        <dbReference type="EMBL" id="KAJ9159396.1"/>
    </source>
</evidence>
<feature type="transmembrane region" description="Helical" evidence="6">
    <location>
        <begin position="545"/>
        <end position="562"/>
    </location>
</feature>
<evidence type="ECO:0000313" key="8">
    <source>
        <dbReference type="Proteomes" id="UP001174677"/>
    </source>
</evidence>
<feature type="transmembrane region" description="Helical" evidence="6">
    <location>
        <begin position="298"/>
        <end position="319"/>
    </location>
</feature>
<evidence type="ECO:0000256" key="1">
    <source>
        <dbReference type="ARBA" id="ARBA00004141"/>
    </source>
</evidence>
<comment type="similarity">
    <text evidence="2">Belongs to the nucleobase:cation symporter-2 (NCS2) (TC 2.A.40) family.</text>
</comment>
<dbReference type="InterPro" id="IPR006043">
    <property type="entry name" value="NCS2"/>
</dbReference>
<evidence type="ECO:0000256" key="4">
    <source>
        <dbReference type="ARBA" id="ARBA00022989"/>
    </source>
</evidence>
<feature type="transmembrane region" description="Helical" evidence="6">
    <location>
        <begin position="582"/>
        <end position="604"/>
    </location>
</feature>
<feature type="transmembrane region" description="Helical" evidence="6">
    <location>
        <begin position="216"/>
        <end position="237"/>
    </location>
</feature>
<comment type="subcellular location">
    <subcellularLocation>
        <location evidence="1">Membrane</location>
        <topology evidence="1">Multi-pass membrane protein</topology>
    </subcellularLocation>
</comment>
<proteinExistence type="inferred from homology"/>
<dbReference type="Pfam" id="PF00860">
    <property type="entry name" value="Xan_ur_permease"/>
    <property type="match status" value="2"/>
</dbReference>
<keyword evidence="4 6" id="KW-1133">Transmembrane helix</keyword>
<accession>A0ABQ9L5F7</accession>
<organism evidence="7 8">
    <name type="scientific">Hevea brasiliensis</name>
    <name type="common">Para rubber tree</name>
    <name type="synonym">Siphonia brasiliensis</name>
    <dbReference type="NCBI Taxonomy" id="3981"/>
    <lineage>
        <taxon>Eukaryota</taxon>
        <taxon>Viridiplantae</taxon>
        <taxon>Streptophyta</taxon>
        <taxon>Embryophyta</taxon>
        <taxon>Tracheophyta</taxon>
        <taxon>Spermatophyta</taxon>
        <taxon>Magnoliopsida</taxon>
        <taxon>eudicotyledons</taxon>
        <taxon>Gunneridae</taxon>
        <taxon>Pentapetalae</taxon>
        <taxon>rosids</taxon>
        <taxon>fabids</taxon>
        <taxon>Malpighiales</taxon>
        <taxon>Euphorbiaceae</taxon>
        <taxon>Crotonoideae</taxon>
        <taxon>Micrandreae</taxon>
        <taxon>Hevea</taxon>
    </lineage>
</organism>
<gene>
    <name evidence="7" type="ORF">P3X46_024904</name>
</gene>
<keyword evidence="3 6" id="KW-0812">Transmembrane</keyword>
<feature type="transmembrane region" description="Helical" evidence="6">
    <location>
        <begin position="513"/>
        <end position="533"/>
    </location>
</feature>
<feature type="transmembrane region" description="Helical" evidence="6">
    <location>
        <begin position="243"/>
        <end position="261"/>
    </location>
</feature>
<evidence type="ECO:0000256" key="2">
    <source>
        <dbReference type="ARBA" id="ARBA00008821"/>
    </source>
</evidence>
<evidence type="ECO:0000256" key="5">
    <source>
        <dbReference type="ARBA" id="ARBA00023136"/>
    </source>
</evidence>
<evidence type="ECO:0000256" key="3">
    <source>
        <dbReference type="ARBA" id="ARBA00022692"/>
    </source>
</evidence>
<evidence type="ECO:0000256" key="6">
    <source>
        <dbReference type="SAM" id="Phobius"/>
    </source>
</evidence>
<comment type="caution">
    <text evidence="7">The sequence shown here is derived from an EMBL/GenBank/DDBJ whole genome shotgun (WGS) entry which is preliminary data.</text>
</comment>
<sequence length="681" mass="74954">MEDNDACIHGCPHCQHTPSFYYFSTCSSPPQHIPNCSFFHDHDVLTFPCSSTCQHKCPSPRPPVKAEEITPPLKVRRTKEDIIKETTKEYREKQPTVQSRLPEIDEEDPCWSDLSLYITALQHSLVITWTSMISPYMLAAVMGGGNVGKAEAIQSSLFTAAISTILQYKWGSQLPVMMKTSDAFISTAISIAISTNNKYSATLLPRQRFKLSMRRIQGASIIASLLQIIIGFSGAGVLFASRIAIVASIPLVTVTGVGLYQRGFPKLKKCIEIGLPAIFIVIFSTQVFSRFWKSENSIARRFAVTLSVAFIWTISEIVTVSGKFDNASQEKQTNCRTDRSGLIAAAPWINIQLIHPFQWGNPTFEVRDAFLMMVASIVATIESIATFSAAARHSKDVRASPPTPDHSTAKKASCLSHIISDDESSYRSKGLESALPIVPFVLRNAIGFQGIGTFIDAVFGMGLGSIASTEHVGLLGLTKRVSPRIVLVAAIFLLVFSMIGKLAVILASIPLPIVAVLYIVFFPYVVSTGLEDINYCDLNRFRPRFILGFALFAGVSINNYDSAYDVFSGQPLPNNSSWFNDLLQVIASSPPTIASVLAIIFDVLMAKPSIEEGKEAKETLKKPEEVLRVEVVRLRPLADDLRSLIDKNHSAVCMLQTDVAACRDSNTNETVPFYFSWLSVQ</sequence>
<dbReference type="PANTHER" id="PTHR11119">
    <property type="entry name" value="XANTHINE-URACIL / VITAMIN C PERMEASE FAMILY MEMBER"/>
    <property type="match status" value="1"/>
</dbReference>
<dbReference type="Proteomes" id="UP001174677">
    <property type="component" value="Chromosome 14"/>
</dbReference>
<name>A0ABQ9L5F7_HEVBR</name>